<gene>
    <name evidence="2" type="ORF">IEW27_04235</name>
    <name evidence="3" type="ORF">LNP80_11540</name>
</gene>
<dbReference type="Proteomes" id="UP000603715">
    <property type="component" value="Unassembled WGS sequence"/>
</dbReference>
<reference evidence="3" key="1">
    <citation type="submission" date="2021-11" db="EMBL/GenBank/DDBJ databases">
        <title>Description of novel Chryseobacterium species.</title>
        <authorList>
            <person name="Saticioglu I.B."/>
            <person name="Ay H."/>
            <person name="Altun S."/>
            <person name="Duman M."/>
        </authorList>
    </citation>
    <scope>NUCLEOTIDE SEQUENCE</scope>
    <source>
        <strain evidence="3">C-39</strain>
    </source>
</reference>
<protein>
    <recommendedName>
        <fullName evidence="6">Secreted protein</fullName>
    </recommendedName>
</protein>
<dbReference type="RefSeq" id="WP_191178396.1">
    <property type="nucleotide sequence ID" value="NZ_JACXXP010000002.1"/>
</dbReference>
<sequence>MIIKKFYFLGGLAIISFTSPLFSQNTSVGGAVNTNNGRVFLSPKRTINPSEIIDGSPYYNGDDFKKVSISGYSNNVQDLRYNSYSDEMEFLNGNEVFTISKEAGMIINFTGINKIYECINYNWEGRNKFGYLVQLVNNPEKYSLYKKERTELLKGEKSPNGITKDRNDYYTKDKDTYILKNKEAYMSFPKNKKEFINKFNNSQIESYLKQNDINFKKESDLIKLISYMNTL</sequence>
<feature type="chain" id="PRO_5040324531" description="Secreted protein" evidence="1">
    <location>
        <begin position="24"/>
        <end position="231"/>
    </location>
</feature>
<keyword evidence="4" id="KW-1185">Reference proteome</keyword>
<evidence type="ECO:0000256" key="1">
    <source>
        <dbReference type="SAM" id="SignalP"/>
    </source>
</evidence>
<feature type="signal peptide" evidence="1">
    <location>
        <begin position="1"/>
        <end position="23"/>
    </location>
</feature>
<evidence type="ECO:0000313" key="3">
    <source>
        <dbReference type="EMBL" id="MCC9034876.1"/>
    </source>
</evidence>
<dbReference type="AlphaFoldDB" id="A0A9Q3UWR6"/>
<evidence type="ECO:0000313" key="2">
    <source>
        <dbReference type="EMBL" id="MBD3903802.1"/>
    </source>
</evidence>
<comment type="caution">
    <text evidence="3">The sequence shown here is derived from an EMBL/GenBank/DDBJ whole genome shotgun (WGS) entry which is preliminary data.</text>
</comment>
<evidence type="ECO:0000313" key="4">
    <source>
        <dbReference type="Proteomes" id="UP000603715"/>
    </source>
</evidence>
<dbReference type="EMBL" id="JAJJML010000001">
    <property type="protein sequence ID" value="MCC9034876.1"/>
    <property type="molecule type" value="Genomic_DNA"/>
</dbReference>
<dbReference type="EMBL" id="JACXXP010000002">
    <property type="protein sequence ID" value="MBD3903802.1"/>
    <property type="molecule type" value="Genomic_DNA"/>
</dbReference>
<reference evidence="2" key="3">
    <citation type="submission" date="2024-05" db="EMBL/GenBank/DDBJ databases">
        <title>Description of novel Chryseobacterium sp. strain C-2.</title>
        <authorList>
            <person name="Saticioglu I.B."/>
        </authorList>
    </citation>
    <scope>NUCLEOTIDE SEQUENCE</scope>
    <source>
        <strain evidence="2">C-2</strain>
    </source>
</reference>
<name>A0A9Q3UWR6_9FLAO</name>
<accession>A0A9Q3UWR6</accession>
<keyword evidence="1" id="KW-0732">Signal</keyword>
<evidence type="ECO:0000313" key="5">
    <source>
        <dbReference type="Proteomes" id="UP001107960"/>
    </source>
</evidence>
<reference evidence="4" key="2">
    <citation type="submission" date="2023-07" db="EMBL/GenBank/DDBJ databases">
        <title>Description of novel Chryseobacterium sp. strain C-2.</title>
        <authorList>
            <person name="Saticioglu I.B."/>
        </authorList>
    </citation>
    <scope>NUCLEOTIDE SEQUENCE [LARGE SCALE GENOMIC DNA]</scope>
    <source>
        <strain evidence="4">C-2</strain>
    </source>
</reference>
<evidence type="ECO:0008006" key="6">
    <source>
        <dbReference type="Google" id="ProtNLM"/>
    </source>
</evidence>
<organism evidence="3 5">
    <name type="scientific">Chryseobacterium muglaense</name>
    <dbReference type="NCBI Taxonomy" id="2893752"/>
    <lineage>
        <taxon>Bacteria</taxon>
        <taxon>Pseudomonadati</taxon>
        <taxon>Bacteroidota</taxon>
        <taxon>Flavobacteriia</taxon>
        <taxon>Flavobacteriales</taxon>
        <taxon>Weeksellaceae</taxon>
        <taxon>Chryseobacterium group</taxon>
        <taxon>Chryseobacterium</taxon>
    </lineage>
</organism>
<dbReference type="Proteomes" id="UP001107960">
    <property type="component" value="Unassembled WGS sequence"/>
</dbReference>
<proteinExistence type="predicted"/>